<evidence type="ECO:0000256" key="3">
    <source>
        <dbReference type="ARBA" id="ARBA00023163"/>
    </source>
</evidence>
<keyword evidence="2 4" id="KW-0238">DNA-binding</keyword>
<reference evidence="7" key="1">
    <citation type="journal article" date="2019" name="Int. J. Syst. Evol. Microbiol.">
        <title>The Global Catalogue of Microorganisms (GCM) 10K type strain sequencing project: providing services to taxonomists for standard genome sequencing and annotation.</title>
        <authorList>
            <consortium name="The Broad Institute Genomics Platform"/>
            <consortium name="The Broad Institute Genome Sequencing Center for Infectious Disease"/>
            <person name="Wu L."/>
            <person name="Ma J."/>
        </authorList>
    </citation>
    <scope>NUCLEOTIDE SEQUENCE [LARGE SCALE GENOMIC DNA]</scope>
    <source>
        <strain evidence="7">CGMCC 1.6960</strain>
    </source>
</reference>
<feature type="DNA-binding region" description="H-T-H motif" evidence="4">
    <location>
        <begin position="30"/>
        <end position="49"/>
    </location>
</feature>
<sequence>MTRRTDPERRDRIVDACLDVLVEHGVAGASHRRVAAAADVPLGSMTYHFDGFEALLAEAFGRFAAAAASRFEAAMAEAEGADAAIAAAASLARGAVLGTRRELVLTQELYTLAARDERFRAITTAWMARSRAALERHLEAEAARGVDAMMEGLTLHRALDARWGDDGADGSGGAVPDPEVLLRRVAGLPD</sequence>
<dbReference type="InterPro" id="IPR009057">
    <property type="entry name" value="Homeodomain-like_sf"/>
</dbReference>
<gene>
    <name evidence="6" type="ORF">GCM10010968_10790</name>
</gene>
<evidence type="ECO:0000313" key="7">
    <source>
        <dbReference type="Proteomes" id="UP000626982"/>
    </source>
</evidence>
<evidence type="ECO:0000256" key="1">
    <source>
        <dbReference type="ARBA" id="ARBA00023015"/>
    </source>
</evidence>
<dbReference type="PANTHER" id="PTHR47506">
    <property type="entry name" value="TRANSCRIPTIONAL REGULATORY PROTEIN"/>
    <property type="match status" value="1"/>
</dbReference>
<dbReference type="PROSITE" id="PS50977">
    <property type="entry name" value="HTH_TETR_2"/>
    <property type="match status" value="1"/>
</dbReference>
<protein>
    <submittedName>
        <fullName evidence="6">TetR family transcriptional regulator</fullName>
    </submittedName>
</protein>
<keyword evidence="3" id="KW-0804">Transcription</keyword>
<evidence type="ECO:0000256" key="2">
    <source>
        <dbReference type="ARBA" id="ARBA00023125"/>
    </source>
</evidence>
<dbReference type="SUPFAM" id="SSF46689">
    <property type="entry name" value="Homeodomain-like"/>
    <property type="match status" value="1"/>
</dbReference>
<dbReference type="RefSeq" id="WP_188716839.1">
    <property type="nucleotide sequence ID" value="NZ_BAABBD010000002.1"/>
</dbReference>
<dbReference type="PANTHER" id="PTHR47506:SF6">
    <property type="entry name" value="HTH-TYPE TRANSCRIPTIONAL REPRESSOR NEMR"/>
    <property type="match status" value="1"/>
</dbReference>
<comment type="caution">
    <text evidence="6">The sequence shown here is derived from an EMBL/GenBank/DDBJ whole genome shotgun (WGS) entry which is preliminary data.</text>
</comment>
<name>A0ABQ2KH24_9MICO</name>
<dbReference type="Gene3D" id="1.10.357.10">
    <property type="entry name" value="Tetracycline Repressor, domain 2"/>
    <property type="match status" value="1"/>
</dbReference>
<keyword evidence="1" id="KW-0805">Transcription regulation</keyword>
<accession>A0ABQ2KH24</accession>
<feature type="domain" description="HTH tetR-type" evidence="5">
    <location>
        <begin position="7"/>
        <end position="67"/>
    </location>
</feature>
<evidence type="ECO:0000256" key="4">
    <source>
        <dbReference type="PROSITE-ProRule" id="PRU00335"/>
    </source>
</evidence>
<dbReference type="Proteomes" id="UP000626982">
    <property type="component" value="Unassembled WGS sequence"/>
</dbReference>
<dbReference type="EMBL" id="BMLM01000001">
    <property type="protein sequence ID" value="GGN81729.1"/>
    <property type="molecule type" value="Genomic_DNA"/>
</dbReference>
<proteinExistence type="predicted"/>
<dbReference type="Pfam" id="PF00440">
    <property type="entry name" value="TetR_N"/>
    <property type="match status" value="1"/>
</dbReference>
<dbReference type="InterPro" id="IPR001647">
    <property type="entry name" value="HTH_TetR"/>
</dbReference>
<organism evidence="6 7">
    <name type="scientific">Agrococcus terreus</name>
    <dbReference type="NCBI Taxonomy" id="574649"/>
    <lineage>
        <taxon>Bacteria</taxon>
        <taxon>Bacillati</taxon>
        <taxon>Actinomycetota</taxon>
        <taxon>Actinomycetes</taxon>
        <taxon>Micrococcales</taxon>
        <taxon>Microbacteriaceae</taxon>
        <taxon>Agrococcus</taxon>
    </lineage>
</organism>
<evidence type="ECO:0000259" key="5">
    <source>
        <dbReference type="PROSITE" id="PS50977"/>
    </source>
</evidence>
<keyword evidence="7" id="KW-1185">Reference proteome</keyword>
<evidence type="ECO:0000313" key="6">
    <source>
        <dbReference type="EMBL" id="GGN81729.1"/>
    </source>
</evidence>